<gene>
    <name evidence="2" type="ORF">Moror_9129</name>
</gene>
<name>V2X145_MONRO</name>
<proteinExistence type="predicted"/>
<evidence type="ECO:0000313" key="3">
    <source>
        <dbReference type="Proteomes" id="UP000017559"/>
    </source>
</evidence>
<protein>
    <submittedName>
        <fullName evidence="2">Uncharacterized protein</fullName>
    </submittedName>
</protein>
<sequence length="168" mass="19551">AVVPREKVVEYLEEQDADPVFIQDLLNDAREPSTAQIVVIAPRRLVRIFWFSIWDWKTRRAGGDEHLTDVIKKYWVSDLKNAMNEGDVAASAKFPDRMVMRTAIEDYFESREIYIDTKEVDQWCWEGEKHQLARRTEGRSKNVEEETISPLPPSPQRADKAQTQKSEA</sequence>
<evidence type="ECO:0000256" key="1">
    <source>
        <dbReference type="SAM" id="MobiDB-lite"/>
    </source>
</evidence>
<dbReference type="HOGENOM" id="CLU_111229_0_0_1"/>
<dbReference type="Proteomes" id="UP000017559">
    <property type="component" value="Unassembled WGS sequence"/>
</dbReference>
<accession>V2X145</accession>
<dbReference type="EMBL" id="AWSO01000243">
    <property type="protein sequence ID" value="ESK92843.1"/>
    <property type="molecule type" value="Genomic_DNA"/>
</dbReference>
<evidence type="ECO:0000313" key="2">
    <source>
        <dbReference type="EMBL" id="ESK92843.1"/>
    </source>
</evidence>
<feature type="compositionally biased region" description="Basic and acidic residues" evidence="1">
    <location>
        <begin position="157"/>
        <end position="168"/>
    </location>
</feature>
<feature type="compositionally biased region" description="Basic and acidic residues" evidence="1">
    <location>
        <begin position="131"/>
        <end position="144"/>
    </location>
</feature>
<reference evidence="2 3" key="1">
    <citation type="journal article" date="2014" name="BMC Genomics">
        <title>Genome and secretome analysis of the hemibiotrophic fungal pathogen, Moniliophthora roreri, which causes frosty pod rot disease of cacao: mechanisms of the biotrophic and necrotrophic phases.</title>
        <authorList>
            <person name="Meinhardt L.W."/>
            <person name="Costa G.G.L."/>
            <person name="Thomazella D.P.T."/>
            <person name="Teixeira P.J.P.L."/>
            <person name="Carazzolle M.F."/>
            <person name="Schuster S.C."/>
            <person name="Carlson J.E."/>
            <person name="Guiltinan M.J."/>
            <person name="Mieczkowski P."/>
            <person name="Farmer A."/>
            <person name="Ramaraj T."/>
            <person name="Crozier J."/>
            <person name="Davis R.E."/>
            <person name="Shao J."/>
            <person name="Melnick R.L."/>
            <person name="Pereira G.A.G."/>
            <person name="Bailey B.A."/>
        </authorList>
    </citation>
    <scope>NUCLEOTIDE SEQUENCE [LARGE SCALE GENOMIC DNA]</scope>
    <source>
        <strain evidence="2 3">MCA 2997</strain>
    </source>
</reference>
<feature type="region of interest" description="Disordered" evidence="1">
    <location>
        <begin position="131"/>
        <end position="168"/>
    </location>
</feature>
<dbReference type="KEGG" id="mrr:Moror_9129"/>
<dbReference type="OrthoDB" id="9922773at2759"/>
<keyword evidence="3" id="KW-1185">Reference proteome</keyword>
<feature type="non-terminal residue" evidence="2">
    <location>
        <position position="1"/>
    </location>
</feature>
<organism evidence="2 3">
    <name type="scientific">Moniliophthora roreri (strain MCA 2997)</name>
    <name type="common">Cocoa frosty pod rot fungus</name>
    <name type="synonym">Crinipellis roreri</name>
    <dbReference type="NCBI Taxonomy" id="1381753"/>
    <lineage>
        <taxon>Eukaryota</taxon>
        <taxon>Fungi</taxon>
        <taxon>Dikarya</taxon>
        <taxon>Basidiomycota</taxon>
        <taxon>Agaricomycotina</taxon>
        <taxon>Agaricomycetes</taxon>
        <taxon>Agaricomycetidae</taxon>
        <taxon>Agaricales</taxon>
        <taxon>Marasmiineae</taxon>
        <taxon>Marasmiaceae</taxon>
        <taxon>Moniliophthora</taxon>
    </lineage>
</organism>
<dbReference type="AlphaFoldDB" id="V2X145"/>
<comment type="caution">
    <text evidence="2">The sequence shown here is derived from an EMBL/GenBank/DDBJ whole genome shotgun (WGS) entry which is preliminary data.</text>
</comment>